<evidence type="ECO:0000256" key="6">
    <source>
        <dbReference type="SAM" id="Phobius"/>
    </source>
</evidence>
<dbReference type="Pfam" id="PF00672">
    <property type="entry name" value="HAMP"/>
    <property type="match status" value="1"/>
</dbReference>
<keyword evidence="3 5" id="KW-0807">Transducer</keyword>
<dbReference type="Pfam" id="PF00015">
    <property type="entry name" value="MCPsignal"/>
    <property type="match status" value="1"/>
</dbReference>
<dbReference type="GO" id="GO:0004888">
    <property type="term" value="F:transmembrane signaling receptor activity"/>
    <property type="evidence" value="ECO:0007669"/>
    <property type="project" value="InterPro"/>
</dbReference>
<feature type="domain" description="HAMP" evidence="9">
    <location>
        <begin position="184"/>
        <end position="238"/>
    </location>
</feature>
<keyword evidence="2" id="KW-0997">Cell inner membrane</keyword>
<dbReference type="InterPro" id="IPR004010">
    <property type="entry name" value="Double_Cache_2"/>
</dbReference>
<dbReference type="InterPro" id="IPR004089">
    <property type="entry name" value="MCPsignal_dom"/>
</dbReference>
<organism evidence="10 11">
    <name type="scientific">Desulfosarcina ovata subsp. ovata</name>
    <dbReference type="NCBI Taxonomy" id="2752305"/>
    <lineage>
        <taxon>Bacteria</taxon>
        <taxon>Pseudomonadati</taxon>
        <taxon>Thermodesulfobacteriota</taxon>
        <taxon>Desulfobacteria</taxon>
        <taxon>Desulfobacterales</taxon>
        <taxon>Desulfosarcinaceae</taxon>
        <taxon>Desulfosarcina</taxon>
    </lineage>
</organism>
<dbReference type="InterPro" id="IPR000727">
    <property type="entry name" value="T_SNARE_dom"/>
</dbReference>
<proteinExistence type="inferred from homology"/>
<dbReference type="Pfam" id="PF08269">
    <property type="entry name" value="dCache_2"/>
    <property type="match status" value="1"/>
</dbReference>
<dbReference type="EMBL" id="AP021879">
    <property type="protein sequence ID" value="BBO89038.1"/>
    <property type="molecule type" value="Genomic_DNA"/>
</dbReference>
<dbReference type="GO" id="GO:0006935">
    <property type="term" value="P:chemotaxis"/>
    <property type="evidence" value="ECO:0007669"/>
    <property type="project" value="InterPro"/>
</dbReference>
<dbReference type="PRINTS" id="PR00260">
    <property type="entry name" value="CHEMTRNSDUCR"/>
</dbReference>
<name>A0A5K8A9C1_9BACT</name>
<dbReference type="InterPro" id="IPR003660">
    <property type="entry name" value="HAMP_dom"/>
</dbReference>
<accession>A0A5K8A9C1</accession>
<comment type="similarity">
    <text evidence="4">Belongs to the methyl-accepting chemotaxis (MCP) protein family.</text>
</comment>
<dbReference type="SUPFAM" id="SSF58104">
    <property type="entry name" value="Methyl-accepting chemotaxis protein (MCP) signaling domain"/>
    <property type="match status" value="1"/>
</dbReference>
<evidence type="ECO:0000259" key="7">
    <source>
        <dbReference type="PROSITE" id="PS50111"/>
    </source>
</evidence>
<dbReference type="Gene3D" id="1.10.287.950">
    <property type="entry name" value="Methyl-accepting chemotaxis protein"/>
    <property type="match status" value="1"/>
</dbReference>
<dbReference type="Proteomes" id="UP000422108">
    <property type="component" value="Chromosome"/>
</dbReference>
<keyword evidence="2" id="KW-1003">Cell membrane</keyword>
<dbReference type="PROSITE" id="PS50885">
    <property type="entry name" value="HAMP"/>
    <property type="match status" value="1"/>
</dbReference>
<evidence type="ECO:0000313" key="11">
    <source>
        <dbReference type="Proteomes" id="UP000422108"/>
    </source>
</evidence>
<dbReference type="InterPro" id="IPR004090">
    <property type="entry name" value="Chemotax_Me-accpt_rcpt"/>
</dbReference>
<gene>
    <name evidence="10" type="ORF">DSCOOX_22180</name>
</gene>
<dbReference type="CDD" id="cd06225">
    <property type="entry name" value="HAMP"/>
    <property type="match status" value="1"/>
</dbReference>
<feature type="domain" description="T-SNARE coiled-coil homology" evidence="8">
    <location>
        <begin position="416"/>
        <end position="478"/>
    </location>
</feature>
<dbReference type="RefSeq" id="WP_155310276.1">
    <property type="nucleotide sequence ID" value="NZ_AP021879.1"/>
</dbReference>
<evidence type="ECO:0000259" key="9">
    <source>
        <dbReference type="PROSITE" id="PS50885"/>
    </source>
</evidence>
<evidence type="ECO:0000259" key="8">
    <source>
        <dbReference type="PROSITE" id="PS50192"/>
    </source>
</evidence>
<dbReference type="CDD" id="cd18774">
    <property type="entry name" value="PDC2_HK_sensor"/>
    <property type="match status" value="1"/>
</dbReference>
<dbReference type="SMART" id="SM00283">
    <property type="entry name" value="MA"/>
    <property type="match status" value="1"/>
</dbReference>
<dbReference type="PANTHER" id="PTHR32089:SF112">
    <property type="entry name" value="LYSOZYME-LIKE PROTEIN-RELATED"/>
    <property type="match status" value="1"/>
</dbReference>
<evidence type="ECO:0008006" key="12">
    <source>
        <dbReference type="Google" id="ProtNLM"/>
    </source>
</evidence>
<evidence type="ECO:0000256" key="3">
    <source>
        <dbReference type="ARBA" id="ARBA00023224"/>
    </source>
</evidence>
<evidence type="ECO:0000256" key="1">
    <source>
        <dbReference type="ARBA" id="ARBA00004429"/>
    </source>
</evidence>
<protein>
    <recommendedName>
        <fullName evidence="12">Methyl-accepting chemotaxis protein</fullName>
    </recommendedName>
</protein>
<dbReference type="PROSITE" id="PS50192">
    <property type="entry name" value="T_SNARE"/>
    <property type="match status" value="1"/>
</dbReference>
<feature type="transmembrane region" description="Helical" evidence="6">
    <location>
        <begin position="159"/>
        <end position="181"/>
    </location>
</feature>
<keyword evidence="6" id="KW-0812">Transmembrane</keyword>
<dbReference type="SMART" id="SM00304">
    <property type="entry name" value="HAMP"/>
    <property type="match status" value="1"/>
</dbReference>
<dbReference type="Gene3D" id="1.10.8.500">
    <property type="entry name" value="HAMP domain in histidine kinase"/>
    <property type="match status" value="1"/>
</dbReference>
<dbReference type="PROSITE" id="PS50111">
    <property type="entry name" value="CHEMOTAXIS_TRANSDUC_2"/>
    <property type="match status" value="1"/>
</dbReference>
<comment type="subcellular location">
    <subcellularLocation>
        <location evidence="1">Cell inner membrane</location>
        <topology evidence="1">Multi-pass membrane protein</topology>
    </subcellularLocation>
</comment>
<feature type="domain" description="Methyl-accepting transducer" evidence="7">
    <location>
        <begin position="257"/>
        <end position="493"/>
    </location>
</feature>
<keyword evidence="11" id="KW-1185">Reference proteome</keyword>
<reference evidence="10 11" key="1">
    <citation type="submission" date="2019-11" db="EMBL/GenBank/DDBJ databases">
        <title>Comparative genomics of hydrocarbon-degrading Desulfosarcina strains.</title>
        <authorList>
            <person name="Watanabe M."/>
            <person name="Kojima H."/>
            <person name="Fukui M."/>
        </authorList>
    </citation>
    <scope>NUCLEOTIDE SEQUENCE [LARGE SCALE GENOMIC DNA]</scope>
    <source>
        <strain evidence="11">oXyS1</strain>
    </source>
</reference>
<dbReference type="AlphaFoldDB" id="A0A5K8A9C1"/>
<evidence type="ECO:0000256" key="5">
    <source>
        <dbReference type="PROSITE-ProRule" id="PRU00284"/>
    </source>
</evidence>
<evidence type="ECO:0000256" key="4">
    <source>
        <dbReference type="ARBA" id="ARBA00029447"/>
    </source>
</evidence>
<dbReference type="GO" id="GO:0005886">
    <property type="term" value="C:plasma membrane"/>
    <property type="evidence" value="ECO:0007669"/>
    <property type="project" value="UniProtKB-SubCell"/>
</dbReference>
<keyword evidence="6" id="KW-0472">Membrane</keyword>
<dbReference type="GO" id="GO:0007165">
    <property type="term" value="P:signal transduction"/>
    <property type="evidence" value="ECO:0007669"/>
    <property type="project" value="UniProtKB-KW"/>
</dbReference>
<sequence length="529" mass="57134">MKIKTKLALLIIGSLLICSTSIILIDRVVATKEIQNITKMNLHDLAKSTKAFIETHNSITVDNLSKLLNEEASIGRTGFLFIIDTKGNLVIHKKAQGKNWGNKPFIAHIAKMKTGYHRYLSPKTKTYKVAYFEYYAPMDWIIVASNFESDTLAEPLKNMLFRSVAFLAPTIVIILISSFFFTNSSIIKPIKAAVTGLKDIAQGEGDLTKRLDERAKDELGELASWFNAFMEKLQGIIQKIADNTVHVNRSSKELAEIASIMTKGAGETSARADNVATSAEEMSANLNNVAAAMEQSSTNTSIVATAAEEMTATINEIAQNAEKARTISDRAVYKAGETSNKMDDLGQAALDIGKVVETITEISEQVDLLALNATIEAARAGEAGKGFAVVANEIKELAKQTSEATLEIKEKIENIQGSTDSTVQGITEITEVINNVNDIVGTIATAVEEQSTATQEIANNIAQASQGIQEVNENVNQSSTVAAGITQDIAVVNQSSSKIANSSDQVKVSADDLKQRASALNNIVINFKI</sequence>
<keyword evidence="6" id="KW-1133">Transmembrane helix</keyword>
<evidence type="ECO:0000256" key="2">
    <source>
        <dbReference type="ARBA" id="ARBA00022519"/>
    </source>
</evidence>
<dbReference type="PANTHER" id="PTHR32089">
    <property type="entry name" value="METHYL-ACCEPTING CHEMOTAXIS PROTEIN MCPB"/>
    <property type="match status" value="1"/>
</dbReference>
<evidence type="ECO:0000313" key="10">
    <source>
        <dbReference type="EMBL" id="BBO89038.1"/>
    </source>
</evidence>
<dbReference type="Gene3D" id="3.30.450.20">
    <property type="entry name" value="PAS domain"/>
    <property type="match status" value="1"/>
</dbReference>